<dbReference type="GO" id="GO:0003824">
    <property type="term" value="F:catalytic activity"/>
    <property type="evidence" value="ECO:0007669"/>
    <property type="project" value="InterPro"/>
</dbReference>
<gene>
    <name evidence="6" type="primary">opgG</name>
    <name evidence="8" type="ORF">HU230_25205</name>
</gene>
<dbReference type="GO" id="GO:0030288">
    <property type="term" value="C:outer membrane-bounded periplasmic space"/>
    <property type="evidence" value="ECO:0007669"/>
    <property type="project" value="TreeGrafter"/>
</dbReference>
<evidence type="ECO:0000256" key="6">
    <source>
        <dbReference type="HAMAP-Rule" id="MF_01069"/>
    </source>
</evidence>
<dbReference type="Gene3D" id="2.60.40.10">
    <property type="entry name" value="Immunoglobulins"/>
    <property type="match status" value="1"/>
</dbReference>
<dbReference type="PANTHER" id="PTHR30504:SF2">
    <property type="entry name" value="GLUCANS BIOSYNTHESIS PROTEIN G"/>
    <property type="match status" value="1"/>
</dbReference>
<dbReference type="Gene3D" id="2.70.98.10">
    <property type="match status" value="1"/>
</dbReference>
<feature type="domain" description="Glucan biosynthesis periplasmic MdoG C-terminal" evidence="7">
    <location>
        <begin position="35"/>
        <end position="502"/>
    </location>
</feature>
<evidence type="ECO:0000256" key="2">
    <source>
        <dbReference type="ARBA" id="ARBA00005001"/>
    </source>
</evidence>
<keyword evidence="5 6" id="KW-0574">Periplasm</keyword>
<keyword evidence="4 6" id="KW-0732">Signal</keyword>
<comment type="caution">
    <text evidence="8">The sequence shown here is derived from an EMBL/GenBank/DDBJ whole genome shotgun (WGS) entry which is preliminary data.</text>
</comment>
<evidence type="ECO:0000256" key="5">
    <source>
        <dbReference type="ARBA" id="ARBA00022764"/>
    </source>
</evidence>
<sequence length="504" mass="56751">MNRRQLLHGSAMLPALMLLPQREAAAAGNTPDAPFNASMVRELARNLASKSFEAPDEKLPNGLTDLNYDQYRSIRFVPERALWHGQKLPFEAQFFHRGFFYKNKVKIFEVADGKVSEVKYSKDMFSFGETVPAFTETELGFAGFRIHAPINKPDYYDEVCVFLGASYFRAVAKDETYGLSARGLSIDTGEAKGEEFPFFKAFWLERPVPNATSLVIHALLDSKSCAASYRFTIRPGKTTVFDVEATLYPRADLEHAGLAPMTSMFFFGPNDRNEVDDFRPSVHDSDGLAIYNGKGESLWRPLSNPRDLQISTFQDINPHGFGLMQREKNFFAYQDIESSFEKRPSLWVEPIGDWGEGAVILFEIPTKEEIHDNIAAFWRPKAPLKAKSETNLTYRLHWGPDAPKPHSLARFTRSGIGAHGENSKLFVLDLFGDNLKGIDPASIKGVVTAEKAEITNIVTQPNPNTGGWRLSFQCAVKKDPVELRAHLAQDDKPLSEIWVYRWAP</sequence>
<dbReference type="PANTHER" id="PTHR30504">
    <property type="entry name" value="GLUCANS BIOSYNTHESIS PROTEIN"/>
    <property type="match status" value="1"/>
</dbReference>
<dbReference type="InterPro" id="IPR014718">
    <property type="entry name" value="GH-type_carb-bd"/>
</dbReference>
<accession>A0A973WPY2</accession>
<comment type="pathway">
    <text evidence="2 6">Glycan metabolism; osmoregulated periplasmic glucan (OPG) biosynthesis.</text>
</comment>
<evidence type="ECO:0000256" key="4">
    <source>
        <dbReference type="ARBA" id="ARBA00022729"/>
    </source>
</evidence>
<evidence type="ECO:0000259" key="7">
    <source>
        <dbReference type="Pfam" id="PF04349"/>
    </source>
</evidence>
<comment type="function">
    <text evidence="6">Involved in the biosynthesis of osmoregulated periplasmic glucans (OPGs).</text>
</comment>
<comment type="subcellular location">
    <subcellularLocation>
        <location evidence="1 6">Periplasm</location>
    </subcellularLocation>
</comment>
<dbReference type="SUPFAM" id="SSF81296">
    <property type="entry name" value="E set domains"/>
    <property type="match status" value="1"/>
</dbReference>
<dbReference type="SUPFAM" id="SSF74650">
    <property type="entry name" value="Galactose mutarotase-like"/>
    <property type="match status" value="1"/>
</dbReference>
<dbReference type="AlphaFoldDB" id="A0A973WPY2"/>
<dbReference type="PIRSF" id="PIRSF006281">
    <property type="entry name" value="MdoG"/>
    <property type="match status" value="1"/>
</dbReference>
<dbReference type="GO" id="GO:0051274">
    <property type="term" value="P:beta-glucan biosynthetic process"/>
    <property type="evidence" value="ECO:0007669"/>
    <property type="project" value="TreeGrafter"/>
</dbReference>
<protein>
    <recommendedName>
        <fullName evidence="6">Glucans biosynthesis protein G</fullName>
    </recommendedName>
</protein>
<comment type="similarity">
    <text evidence="3 6">Belongs to the OpgD/OpgG family.</text>
</comment>
<evidence type="ECO:0000313" key="8">
    <source>
        <dbReference type="EMBL" id="NVL09009.1"/>
    </source>
</evidence>
<dbReference type="FunFam" id="2.70.98.10:FF:000001">
    <property type="entry name" value="Glucans biosynthesis protein G"/>
    <property type="match status" value="1"/>
</dbReference>
<dbReference type="InterPro" id="IPR011013">
    <property type="entry name" value="Gal_mutarotase_sf_dom"/>
</dbReference>
<dbReference type="GO" id="GO:0030246">
    <property type="term" value="F:carbohydrate binding"/>
    <property type="evidence" value="ECO:0007669"/>
    <property type="project" value="InterPro"/>
</dbReference>
<dbReference type="HAMAP" id="MF_01069">
    <property type="entry name" value="MdoG_OpgG"/>
    <property type="match status" value="1"/>
</dbReference>
<proteinExistence type="inferred from homology"/>
<evidence type="ECO:0000256" key="3">
    <source>
        <dbReference type="ARBA" id="ARBA00009284"/>
    </source>
</evidence>
<organism evidence="8">
    <name type="scientific">Bradyrhizobium quebecense</name>
    <dbReference type="NCBI Taxonomy" id="2748629"/>
    <lineage>
        <taxon>Bacteria</taxon>
        <taxon>Pseudomonadati</taxon>
        <taxon>Pseudomonadota</taxon>
        <taxon>Alphaproteobacteria</taxon>
        <taxon>Hyphomicrobiales</taxon>
        <taxon>Nitrobacteraceae</taxon>
        <taxon>Bradyrhizobium</taxon>
    </lineage>
</organism>
<evidence type="ECO:0000256" key="1">
    <source>
        <dbReference type="ARBA" id="ARBA00004418"/>
    </source>
</evidence>
<dbReference type="InterPro" id="IPR013783">
    <property type="entry name" value="Ig-like_fold"/>
</dbReference>
<reference evidence="8" key="1">
    <citation type="submission" date="2020-06" db="EMBL/GenBank/DDBJ databases">
        <title>Whole Genome Sequence of Bradyrhizobium sp. Strain 66S1MB.</title>
        <authorList>
            <person name="Bromfield E."/>
            <person name="Cloutier S."/>
        </authorList>
    </citation>
    <scope>NUCLEOTIDE SEQUENCE</scope>
    <source>
        <strain evidence="8">66S1MB</strain>
    </source>
</reference>
<name>A0A973WPY2_9BRAD</name>
<dbReference type="EMBL" id="JABWSX010000001">
    <property type="protein sequence ID" value="NVL09009.1"/>
    <property type="molecule type" value="Genomic_DNA"/>
</dbReference>
<dbReference type="InterPro" id="IPR023704">
    <property type="entry name" value="MdoG_OpgG"/>
</dbReference>
<dbReference type="InterPro" id="IPR007444">
    <property type="entry name" value="Glucan_biosyn_MdoG_C"/>
</dbReference>
<dbReference type="Pfam" id="PF04349">
    <property type="entry name" value="MdoG"/>
    <property type="match status" value="1"/>
</dbReference>
<dbReference type="InterPro" id="IPR014438">
    <property type="entry name" value="Glucan_biosyn_MdoG/MdoD"/>
</dbReference>
<dbReference type="InterPro" id="IPR014756">
    <property type="entry name" value="Ig_E-set"/>
</dbReference>